<dbReference type="InterPro" id="IPR020578">
    <property type="entry name" value="Aminotrans_V_PyrdxlP_BS"/>
</dbReference>
<dbReference type="Gene3D" id="3.90.1150.10">
    <property type="entry name" value="Aspartate Aminotransferase, domain 1"/>
    <property type="match status" value="1"/>
</dbReference>
<name>A0A1H1NBR2_9ACTN</name>
<evidence type="ECO:0000256" key="6">
    <source>
        <dbReference type="SAM" id="MobiDB-lite"/>
    </source>
</evidence>
<accession>A0A1H1NBR2</accession>
<evidence type="ECO:0000259" key="7">
    <source>
        <dbReference type="Pfam" id="PF00266"/>
    </source>
</evidence>
<dbReference type="EMBL" id="LT629732">
    <property type="protein sequence ID" value="SDR96393.1"/>
    <property type="molecule type" value="Genomic_DNA"/>
</dbReference>
<evidence type="ECO:0000313" key="8">
    <source>
        <dbReference type="EMBL" id="SDR96393.1"/>
    </source>
</evidence>
<dbReference type="PROSITE" id="PS00595">
    <property type="entry name" value="AA_TRANSFER_CLASS_5"/>
    <property type="match status" value="1"/>
</dbReference>
<reference evidence="8 9" key="1">
    <citation type="submission" date="2016-10" db="EMBL/GenBank/DDBJ databases">
        <authorList>
            <person name="de Groot N.N."/>
        </authorList>
    </citation>
    <scope>NUCLEOTIDE SEQUENCE [LARGE SCALE GENOMIC DNA]</scope>
    <source>
        <strain evidence="8 9">DSM 22024</strain>
    </source>
</reference>
<comment type="similarity">
    <text evidence="2">Belongs to the class-V pyridoxal-phosphate-dependent aminotransferase family. Csd subfamily.</text>
</comment>
<dbReference type="InterPro" id="IPR000192">
    <property type="entry name" value="Aminotrans_V_dom"/>
</dbReference>
<dbReference type="SUPFAM" id="SSF53383">
    <property type="entry name" value="PLP-dependent transferases"/>
    <property type="match status" value="1"/>
</dbReference>
<dbReference type="InterPro" id="IPR015421">
    <property type="entry name" value="PyrdxlP-dep_Trfase_major"/>
</dbReference>
<dbReference type="InterPro" id="IPR015422">
    <property type="entry name" value="PyrdxlP-dep_Trfase_small"/>
</dbReference>
<evidence type="ECO:0000256" key="5">
    <source>
        <dbReference type="RuleBase" id="RU004504"/>
    </source>
</evidence>
<keyword evidence="3" id="KW-0663">Pyridoxal phosphate</keyword>
<gene>
    <name evidence="8" type="ORF">SAMN04489717_1178</name>
</gene>
<dbReference type="RefSeq" id="WP_241827804.1">
    <property type="nucleotide sequence ID" value="NZ_LT629732.1"/>
</dbReference>
<feature type="region of interest" description="Disordered" evidence="6">
    <location>
        <begin position="495"/>
        <end position="515"/>
    </location>
</feature>
<comment type="cofactor">
    <cofactor evidence="1 5">
        <name>pyridoxal 5'-phosphate</name>
        <dbReference type="ChEBI" id="CHEBI:597326"/>
    </cofactor>
</comment>
<sequence>MTLLSAVAVRPERRTPDIPLPSSADRVTSGAVRSAPAAGVGAAPLLPVVGGGLPVPLVTGETTAYANLDYAASAPCLADVAAHLAQVAPYYASVHRGAGYASRVSTARYEHARAQVAAFVGARADDVVVFTRNTTDALNLLARSVPGRTEEAGGGRDDRDGTGASDAGDVLFLDIEHHANLLPWRRGRHRCVVAGTTQRATLVALRAELAARPAALVAVTGASNVTGEVLPLDEIVAAAHQAGARVVLDAAQLAPHRRIDLTASAVDYVAFSGHKLYAPLGSGALVGRRDWLDAAPAYLPGGGAVREVTLTGTTWADAPQRHEGGTPNVLGAAALGQACETLAALPDGALAAHEEALRARLVDRLDALPGVRRHRIWRDSPDAIGVVAFSVDGHHPGLVAAYLSAEHGIGVRDGKFCAHPLLSRLGAPDGTLRASFGVGTTLADVDRLADAVENLLVAGSRWEYAVVDGRWEPVGDPRPVPEWAGVTADGPDGITSLGGFAGTGGASPCEREARP</sequence>
<evidence type="ECO:0000313" key="9">
    <source>
        <dbReference type="Proteomes" id="UP000198983"/>
    </source>
</evidence>
<comment type="catalytic activity">
    <reaction evidence="4">
        <text>(sulfur carrier)-H + L-cysteine = (sulfur carrier)-SH + L-alanine</text>
        <dbReference type="Rhea" id="RHEA:43892"/>
        <dbReference type="Rhea" id="RHEA-COMP:14737"/>
        <dbReference type="Rhea" id="RHEA-COMP:14739"/>
        <dbReference type="ChEBI" id="CHEBI:29917"/>
        <dbReference type="ChEBI" id="CHEBI:35235"/>
        <dbReference type="ChEBI" id="CHEBI:57972"/>
        <dbReference type="ChEBI" id="CHEBI:64428"/>
        <dbReference type="EC" id="2.8.1.7"/>
    </reaction>
</comment>
<organism evidence="8 9">
    <name type="scientific">Actinopolymorpha singaporensis</name>
    <dbReference type="NCBI Taxonomy" id="117157"/>
    <lineage>
        <taxon>Bacteria</taxon>
        <taxon>Bacillati</taxon>
        <taxon>Actinomycetota</taxon>
        <taxon>Actinomycetes</taxon>
        <taxon>Propionibacteriales</taxon>
        <taxon>Actinopolymorphaceae</taxon>
        <taxon>Actinopolymorpha</taxon>
    </lineage>
</organism>
<evidence type="ECO:0000256" key="3">
    <source>
        <dbReference type="ARBA" id="ARBA00022898"/>
    </source>
</evidence>
<dbReference type="InterPro" id="IPR015424">
    <property type="entry name" value="PyrdxlP-dep_Trfase"/>
</dbReference>
<evidence type="ECO:0000256" key="4">
    <source>
        <dbReference type="ARBA" id="ARBA00050776"/>
    </source>
</evidence>
<keyword evidence="8" id="KW-0456">Lyase</keyword>
<evidence type="ECO:0000256" key="2">
    <source>
        <dbReference type="ARBA" id="ARBA00010447"/>
    </source>
</evidence>
<protein>
    <submittedName>
        <fullName evidence="8">Selenocysteine lyase/Cysteine desulfurase</fullName>
    </submittedName>
</protein>
<dbReference type="Proteomes" id="UP000198983">
    <property type="component" value="Chromosome I"/>
</dbReference>
<dbReference type="PANTHER" id="PTHR43586:SF8">
    <property type="entry name" value="CYSTEINE DESULFURASE 1, CHLOROPLASTIC"/>
    <property type="match status" value="1"/>
</dbReference>
<dbReference type="PANTHER" id="PTHR43586">
    <property type="entry name" value="CYSTEINE DESULFURASE"/>
    <property type="match status" value="1"/>
</dbReference>
<dbReference type="Pfam" id="PF00266">
    <property type="entry name" value="Aminotran_5"/>
    <property type="match status" value="1"/>
</dbReference>
<dbReference type="AlphaFoldDB" id="A0A1H1NBR2"/>
<dbReference type="Gene3D" id="3.40.640.10">
    <property type="entry name" value="Type I PLP-dependent aspartate aminotransferase-like (Major domain)"/>
    <property type="match status" value="1"/>
</dbReference>
<keyword evidence="9" id="KW-1185">Reference proteome</keyword>
<dbReference type="STRING" id="117157.SAMN04489717_1178"/>
<dbReference type="GO" id="GO:0016829">
    <property type="term" value="F:lyase activity"/>
    <property type="evidence" value="ECO:0007669"/>
    <property type="project" value="UniProtKB-KW"/>
</dbReference>
<dbReference type="GO" id="GO:0031071">
    <property type="term" value="F:cysteine desulfurase activity"/>
    <property type="evidence" value="ECO:0007669"/>
    <property type="project" value="UniProtKB-EC"/>
</dbReference>
<evidence type="ECO:0000256" key="1">
    <source>
        <dbReference type="ARBA" id="ARBA00001933"/>
    </source>
</evidence>
<proteinExistence type="inferred from homology"/>
<feature type="domain" description="Aminotransferase class V" evidence="7">
    <location>
        <begin position="67"/>
        <end position="448"/>
    </location>
</feature>